<evidence type="ECO:0000313" key="1">
    <source>
        <dbReference type="EMBL" id="JAD94721.1"/>
    </source>
</evidence>
<proteinExistence type="predicted"/>
<organism evidence="1">
    <name type="scientific">Arundo donax</name>
    <name type="common">Giant reed</name>
    <name type="synonym">Donax arundinaceus</name>
    <dbReference type="NCBI Taxonomy" id="35708"/>
    <lineage>
        <taxon>Eukaryota</taxon>
        <taxon>Viridiplantae</taxon>
        <taxon>Streptophyta</taxon>
        <taxon>Embryophyta</taxon>
        <taxon>Tracheophyta</taxon>
        <taxon>Spermatophyta</taxon>
        <taxon>Magnoliopsida</taxon>
        <taxon>Liliopsida</taxon>
        <taxon>Poales</taxon>
        <taxon>Poaceae</taxon>
        <taxon>PACMAD clade</taxon>
        <taxon>Arundinoideae</taxon>
        <taxon>Arundineae</taxon>
        <taxon>Arundo</taxon>
    </lineage>
</organism>
<sequence length="39" mass="4178">MLMPSKCCSSCRNDTDILLNAGNVAPSPHTRLPSIPCFS</sequence>
<reference evidence="1" key="2">
    <citation type="journal article" date="2015" name="Data Brief">
        <title>Shoot transcriptome of the giant reed, Arundo donax.</title>
        <authorList>
            <person name="Barrero R.A."/>
            <person name="Guerrero F.D."/>
            <person name="Moolhuijzen P."/>
            <person name="Goolsby J.A."/>
            <person name="Tidwell J."/>
            <person name="Bellgard S.E."/>
            <person name="Bellgard M.I."/>
        </authorList>
    </citation>
    <scope>NUCLEOTIDE SEQUENCE</scope>
    <source>
        <tissue evidence="1">Shoot tissue taken approximately 20 cm above the soil surface</tissue>
    </source>
</reference>
<accession>A0A0A9E3S3</accession>
<name>A0A0A9E3S3_ARUDO</name>
<reference evidence="1" key="1">
    <citation type="submission" date="2014-09" db="EMBL/GenBank/DDBJ databases">
        <authorList>
            <person name="Magalhaes I.L.F."/>
            <person name="Oliveira U."/>
            <person name="Santos F.R."/>
            <person name="Vidigal T.H.D.A."/>
            <person name="Brescovit A.D."/>
            <person name="Santos A.J."/>
        </authorList>
    </citation>
    <scope>NUCLEOTIDE SEQUENCE</scope>
    <source>
        <tissue evidence="1">Shoot tissue taken approximately 20 cm above the soil surface</tissue>
    </source>
</reference>
<protein>
    <submittedName>
        <fullName evidence="1">Uncharacterized protein</fullName>
    </submittedName>
</protein>
<dbReference type="AlphaFoldDB" id="A0A0A9E3S3"/>
<dbReference type="EMBL" id="GBRH01203174">
    <property type="protein sequence ID" value="JAD94721.1"/>
    <property type="molecule type" value="Transcribed_RNA"/>
</dbReference>